<comment type="function">
    <text evidence="1">Could be involved in insertion of integral membrane proteins into the membrane.</text>
</comment>
<evidence type="ECO:0000313" key="3">
    <source>
        <dbReference type="EMBL" id="KYD21490.1"/>
    </source>
</evidence>
<dbReference type="Pfam" id="PF01809">
    <property type="entry name" value="YidD"/>
    <property type="match status" value="1"/>
</dbReference>
<dbReference type="Proteomes" id="UP000773850">
    <property type="component" value="Unassembled WGS sequence"/>
</dbReference>
<dbReference type="GeneID" id="89611961"/>
<dbReference type="Proteomes" id="UP000075424">
    <property type="component" value="Unassembled WGS sequence"/>
</dbReference>
<evidence type="ECO:0000313" key="6">
    <source>
        <dbReference type="Proteomes" id="UP000075424"/>
    </source>
</evidence>
<dbReference type="EMBL" id="LUCS01000028">
    <property type="protein sequence ID" value="KAF6510572.1"/>
    <property type="molecule type" value="Genomic_DNA"/>
</dbReference>
<proteinExistence type="inferred from homology"/>
<reference evidence="5 8" key="3">
    <citation type="submission" date="2018-10" db="EMBL/GenBank/DDBJ databases">
        <title>Geobacillus stearothermophilus in processing lines of powdered infant formula.</title>
        <authorList>
            <person name="Rhee M.S."/>
            <person name="Choi I.-G."/>
            <person name="Cho T.J."/>
            <person name="Park B."/>
        </authorList>
    </citation>
    <scope>NUCLEOTIDE SEQUENCE [LARGE SCALE GENOMIC DNA]</scope>
    <source>
        <strain evidence="5 8">FHS-PPGT130</strain>
    </source>
</reference>
<dbReference type="PATRIC" id="fig|1422.14.peg.259"/>
<dbReference type="EMBL" id="LQYY01000093">
    <property type="protein sequence ID" value="KYD33156.1"/>
    <property type="molecule type" value="Genomic_DNA"/>
</dbReference>
<gene>
    <name evidence="5" type="primary">yidD</name>
    <name evidence="3" type="ORF">B4109_2437</name>
    <name evidence="4" type="ORF">B4114_2476</name>
    <name evidence="5" type="ORF">D9548_10710</name>
    <name evidence="2" type="ORF">GS8_2729</name>
</gene>
<dbReference type="Proteomes" id="UP000266922">
    <property type="component" value="Unassembled WGS sequence"/>
</dbReference>
<reference evidence="6 7" key="1">
    <citation type="submission" date="2016-01" db="EMBL/GenBank/DDBJ databases">
        <title>Draft Genome Sequences of Seven Thermophilic Sporeformers Isolated from Foods.</title>
        <authorList>
            <person name="Berendsen E.M."/>
            <person name="Wells-Bennik M.H."/>
            <person name="Krawcyk A.O."/>
            <person name="De Jong A."/>
            <person name="Holsappel S."/>
            <person name="Eijlander R.T."/>
            <person name="Kuipers O.P."/>
        </authorList>
    </citation>
    <scope>NUCLEOTIDE SEQUENCE [LARGE SCALE GENOMIC DNA]</scope>
    <source>
        <strain evidence="3 6">B4109</strain>
        <strain evidence="4 7">B4114</strain>
    </source>
</reference>
<dbReference type="EMBL" id="RCTJ01000038">
    <property type="protein sequence ID" value="RLQ13592.1"/>
    <property type="molecule type" value="Genomic_DNA"/>
</dbReference>
<dbReference type="NCBIfam" id="TIGR00278">
    <property type="entry name" value="membrane protein insertion efficiency factor YidD"/>
    <property type="match status" value="1"/>
</dbReference>
<evidence type="ECO:0000313" key="7">
    <source>
        <dbReference type="Proteomes" id="UP000075517"/>
    </source>
</evidence>
<dbReference type="PANTHER" id="PTHR33383">
    <property type="entry name" value="MEMBRANE PROTEIN INSERTION EFFICIENCY FACTOR-RELATED"/>
    <property type="match status" value="1"/>
</dbReference>
<keyword evidence="1" id="KW-0472">Membrane</keyword>
<dbReference type="OrthoDB" id="9801753at2"/>
<dbReference type="SMART" id="SM01234">
    <property type="entry name" value="Haemolytic"/>
    <property type="match status" value="1"/>
</dbReference>
<organism evidence="5 8">
    <name type="scientific">Geobacillus stearothermophilus</name>
    <name type="common">Bacillus stearothermophilus</name>
    <dbReference type="NCBI Taxonomy" id="1422"/>
    <lineage>
        <taxon>Bacteria</taxon>
        <taxon>Bacillati</taxon>
        <taxon>Bacillota</taxon>
        <taxon>Bacilli</taxon>
        <taxon>Bacillales</taxon>
        <taxon>Anoxybacillaceae</taxon>
        <taxon>Geobacillus</taxon>
    </lineage>
</organism>
<evidence type="ECO:0000313" key="4">
    <source>
        <dbReference type="EMBL" id="KYD33156.1"/>
    </source>
</evidence>
<comment type="subcellular location">
    <subcellularLocation>
        <location evidence="1">Cell membrane</location>
        <topology evidence="1">Peripheral membrane protein</topology>
        <orientation evidence="1">Cytoplasmic side</orientation>
    </subcellularLocation>
</comment>
<dbReference type="HAMAP" id="MF_00386">
    <property type="entry name" value="UPF0161_YidD"/>
    <property type="match status" value="1"/>
</dbReference>
<evidence type="ECO:0000313" key="5">
    <source>
        <dbReference type="EMBL" id="RLQ13592.1"/>
    </source>
</evidence>
<evidence type="ECO:0000256" key="1">
    <source>
        <dbReference type="HAMAP-Rule" id="MF_00386"/>
    </source>
</evidence>
<protein>
    <recommendedName>
        <fullName evidence="1">Putative membrane protein insertion efficiency factor</fullName>
    </recommendedName>
</protein>
<dbReference type="EMBL" id="LQYV01000133">
    <property type="protein sequence ID" value="KYD21490.1"/>
    <property type="molecule type" value="Genomic_DNA"/>
</dbReference>
<accession>A0A0K9HLW2</accession>
<reference evidence="2 9" key="2">
    <citation type="submission" date="2016-03" db="EMBL/GenBank/DDBJ databases">
        <title>Spore heat resistance.</title>
        <authorList>
            <person name="Boekhorst J."/>
            <person name="Berendsen E.M."/>
            <person name="Wells-Bennik M.H."/>
            <person name="Kuipers O.P."/>
        </authorList>
    </citation>
    <scope>NUCLEOTIDE SEQUENCE [LARGE SCALE GENOMIC DNA]</scope>
    <source>
        <strain evidence="2 9">GS8</strain>
    </source>
</reference>
<dbReference type="GO" id="GO:0005886">
    <property type="term" value="C:plasma membrane"/>
    <property type="evidence" value="ECO:0007669"/>
    <property type="project" value="UniProtKB-SubCell"/>
</dbReference>
<evidence type="ECO:0000313" key="8">
    <source>
        <dbReference type="Proteomes" id="UP000266922"/>
    </source>
</evidence>
<comment type="similarity">
    <text evidence="1">Belongs to the UPF0161 family.</text>
</comment>
<dbReference type="Proteomes" id="UP000075517">
    <property type="component" value="Unassembled WGS sequence"/>
</dbReference>
<evidence type="ECO:0000313" key="2">
    <source>
        <dbReference type="EMBL" id="KAF6510572.1"/>
    </source>
</evidence>
<keyword evidence="9" id="KW-1185">Reference proteome</keyword>
<dbReference type="RefSeq" id="WP_033014569.1">
    <property type="nucleotide sequence ID" value="NZ_CBCSGJ010000049.1"/>
</dbReference>
<evidence type="ECO:0000313" key="9">
    <source>
        <dbReference type="Proteomes" id="UP000773850"/>
    </source>
</evidence>
<dbReference type="PANTHER" id="PTHR33383:SF1">
    <property type="entry name" value="MEMBRANE PROTEIN INSERTION EFFICIENCY FACTOR-RELATED"/>
    <property type="match status" value="1"/>
</dbReference>
<comment type="caution">
    <text evidence="5">The sequence shown here is derived from an EMBL/GenBank/DDBJ whole genome shotgun (WGS) entry which is preliminary data.</text>
</comment>
<keyword evidence="1" id="KW-1003">Cell membrane</keyword>
<sequence>MGQWLIWCIRFYQRFLSPLKPPTCRFYPTCSNYGIEAIRRFGAIKGGWLTAKRILKCHPFHPGGFDPVPESSEHVKRNKIT</sequence>
<name>A0A0K9HLW2_GEOSE</name>
<dbReference type="AlphaFoldDB" id="A0A0K9HLW2"/>
<dbReference type="InterPro" id="IPR002696">
    <property type="entry name" value="Membr_insert_effic_factor_YidD"/>
</dbReference>